<dbReference type="EMBL" id="QGTJ01000009">
    <property type="protein sequence ID" value="PWV59845.1"/>
    <property type="molecule type" value="Genomic_DNA"/>
</dbReference>
<dbReference type="OrthoDB" id="9789585at2"/>
<keyword evidence="2" id="KW-0808">Transferase</keyword>
<dbReference type="SUPFAM" id="SSF52821">
    <property type="entry name" value="Rhodanese/Cell cycle control phosphatase"/>
    <property type="match status" value="1"/>
</dbReference>
<name>A0A317MS76_9GAMM</name>
<keyword evidence="3" id="KW-1185">Reference proteome</keyword>
<dbReference type="Gene3D" id="3.40.250.10">
    <property type="entry name" value="Rhodanese-like domain"/>
    <property type="match status" value="1"/>
</dbReference>
<dbReference type="RefSeq" id="WP_110019451.1">
    <property type="nucleotide sequence ID" value="NZ_QGTJ01000009.1"/>
</dbReference>
<protein>
    <submittedName>
        <fullName evidence="2">Thiosulfate sulfurtransferase</fullName>
    </submittedName>
</protein>
<evidence type="ECO:0000259" key="1">
    <source>
        <dbReference type="PROSITE" id="PS50206"/>
    </source>
</evidence>
<dbReference type="InterPro" id="IPR052367">
    <property type="entry name" value="Thiosulfate_ST/Rhodanese-like"/>
</dbReference>
<dbReference type="PROSITE" id="PS50206">
    <property type="entry name" value="RHODANESE_3"/>
    <property type="match status" value="1"/>
</dbReference>
<comment type="caution">
    <text evidence="2">The sequence shown here is derived from an EMBL/GenBank/DDBJ whole genome shotgun (WGS) entry which is preliminary data.</text>
</comment>
<dbReference type="Proteomes" id="UP000246569">
    <property type="component" value="Unassembled WGS sequence"/>
</dbReference>
<dbReference type="PANTHER" id="PTHR45431">
    <property type="entry name" value="RHODANESE-LIKE DOMAIN-CONTAINING PROTEIN 15, CHLOROPLASTIC"/>
    <property type="match status" value="1"/>
</dbReference>
<gene>
    <name evidence="2" type="ORF">C7443_10998</name>
</gene>
<accession>A0A317MS76</accession>
<sequence length="163" mass="17561">MTIQLFQTEAATDAVAHAESILETARQLARLTSVDYAGSVSPSDAWTLFSNGHAQLVDVRTIEECTYVGRVPNSLHVAWQTGTSMSKNPRFLRELEKLVPKDAVLLLLCRSGNRSAAAAAAATAAGFTQVFNVLTGFEGALDGEGHRGGLGGWRFEQLPWVQD</sequence>
<proteinExistence type="predicted"/>
<dbReference type="SMART" id="SM00450">
    <property type="entry name" value="RHOD"/>
    <property type="match status" value="1"/>
</dbReference>
<dbReference type="AlphaFoldDB" id="A0A317MS76"/>
<organism evidence="2 3">
    <name type="scientific">Plasticicumulans acidivorans</name>
    <dbReference type="NCBI Taxonomy" id="886464"/>
    <lineage>
        <taxon>Bacteria</taxon>
        <taxon>Pseudomonadati</taxon>
        <taxon>Pseudomonadota</taxon>
        <taxon>Gammaproteobacteria</taxon>
        <taxon>Candidatus Competibacteraceae</taxon>
        <taxon>Plasticicumulans</taxon>
    </lineage>
</organism>
<feature type="domain" description="Rhodanese" evidence="1">
    <location>
        <begin position="50"/>
        <end position="149"/>
    </location>
</feature>
<evidence type="ECO:0000313" key="3">
    <source>
        <dbReference type="Proteomes" id="UP000246569"/>
    </source>
</evidence>
<dbReference type="GO" id="GO:0016740">
    <property type="term" value="F:transferase activity"/>
    <property type="evidence" value="ECO:0007669"/>
    <property type="project" value="UniProtKB-KW"/>
</dbReference>
<dbReference type="PANTHER" id="PTHR45431:SF3">
    <property type="entry name" value="RHODANESE-LIKE DOMAIN-CONTAINING PROTEIN 15, CHLOROPLASTIC"/>
    <property type="match status" value="1"/>
</dbReference>
<dbReference type="InterPro" id="IPR036873">
    <property type="entry name" value="Rhodanese-like_dom_sf"/>
</dbReference>
<dbReference type="InterPro" id="IPR001763">
    <property type="entry name" value="Rhodanese-like_dom"/>
</dbReference>
<dbReference type="Pfam" id="PF00581">
    <property type="entry name" value="Rhodanese"/>
    <property type="match status" value="1"/>
</dbReference>
<reference evidence="2 3" key="1">
    <citation type="submission" date="2018-05" db="EMBL/GenBank/DDBJ databases">
        <title>Genomic Encyclopedia of Type Strains, Phase IV (KMG-IV): sequencing the most valuable type-strain genomes for metagenomic binning, comparative biology and taxonomic classification.</title>
        <authorList>
            <person name="Goeker M."/>
        </authorList>
    </citation>
    <scope>NUCLEOTIDE SEQUENCE [LARGE SCALE GENOMIC DNA]</scope>
    <source>
        <strain evidence="2 3">DSM 23606</strain>
    </source>
</reference>
<evidence type="ECO:0000313" key="2">
    <source>
        <dbReference type="EMBL" id="PWV59845.1"/>
    </source>
</evidence>